<feature type="chain" id="PRO_5038767006" evidence="2">
    <location>
        <begin position="22"/>
        <end position="458"/>
    </location>
</feature>
<evidence type="ECO:0000313" key="3">
    <source>
        <dbReference type="EMBL" id="HIS83619.1"/>
    </source>
</evidence>
<dbReference type="Proteomes" id="UP000824139">
    <property type="component" value="Unassembled WGS sequence"/>
</dbReference>
<organism evidence="3 4">
    <name type="scientific">Candidatus Scatenecus faecavium</name>
    <dbReference type="NCBI Taxonomy" id="2840915"/>
    <lineage>
        <taxon>Bacteria</taxon>
        <taxon>Candidatus Scatenecus</taxon>
    </lineage>
</organism>
<dbReference type="InterPro" id="IPR003423">
    <property type="entry name" value="OMP_efflux"/>
</dbReference>
<evidence type="ECO:0000256" key="1">
    <source>
        <dbReference type="ARBA" id="ARBA00007613"/>
    </source>
</evidence>
<proteinExistence type="inferred from homology"/>
<evidence type="ECO:0000313" key="4">
    <source>
        <dbReference type="Proteomes" id="UP000824139"/>
    </source>
</evidence>
<gene>
    <name evidence="3" type="ORF">IAD41_08465</name>
</gene>
<dbReference type="PANTHER" id="PTHR30203:SF30">
    <property type="entry name" value="OUTER MEMBRANE PROTEIN-RELATED"/>
    <property type="match status" value="1"/>
</dbReference>
<dbReference type="SUPFAM" id="SSF56954">
    <property type="entry name" value="Outer membrane efflux proteins (OEP)"/>
    <property type="match status" value="1"/>
</dbReference>
<protein>
    <submittedName>
        <fullName evidence="3">TolC family protein</fullName>
    </submittedName>
</protein>
<dbReference type="GO" id="GO:0015562">
    <property type="term" value="F:efflux transmembrane transporter activity"/>
    <property type="evidence" value="ECO:0007669"/>
    <property type="project" value="InterPro"/>
</dbReference>
<dbReference type="Gene3D" id="1.20.1600.10">
    <property type="entry name" value="Outer membrane efflux proteins (OEP)"/>
    <property type="match status" value="1"/>
</dbReference>
<dbReference type="Gene3D" id="2.20.200.10">
    <property type="entry name" value="Outer membrane efflux proteins (OEP)"/>
    <property type="match status" value="1"/>
</dbReference>
<dbReference type="PANTHER" id="PTHR30203">
    <property type="entry name" value="OUTER MEMBRANE CATION EFFLUX PROTEIN"/>
    <property type="match status" value="1"/>
</dbReference>
<dbReference type="AlphaFoldDB" id="A0A9D1K5P0"/>
<dbReference type="InterPro" id="IPR010131">
    <property type="entry name" value="MdtP/NodT-like"/>
</dbReference>
<evidence type="ECO:0000256" key="2">
    <source>
        <dbReference type="SAM" id="SignalP"/>
    </source>
</evidence>
<reference evidence="3" key="1">
    <citation type="submission" date="2020-10" db="EMBL/GenBank/DDBJ databases">
        <authorList>
            <person name="Gilroy R."/>
        </authorList>
    </citation>
    <scope>NUCLEOTIDE SEQUENCE</scope>
    <source>
        <strain evidence="3">CHK152-2994</strain>
    </source>
</reference>
<keyword evidence="2" id="KW-0732">Signal</keyword>
<comment type="similarity">
    <text evidence="1">Belongs to the outer membrane factor (OMF) (TC 1.B.17) family.</text>
</comment>
<sequence>MKFYKIILAVLILCISQAAYAKPQEDTDYRLKYVNLDWWNKYNDENLTNHMMTAYNNNQDLKVASIKSKQADQAVKEAFARELPYLGFSGSIGRELTSADTRFGTMLIPDYSQTRFLLPVTMTYEVDIWGENRLKTKSIEKQRDIIKQNERSAYINLTSQLASNYFNLIKLDKLIENQEQLVALQKKISEMQVKKFNSGLCSTVEVLIEKQALTVFEEELNDYKDKREVVFNQILVLLGDRNLKGISRNSYNSISLPEIPETLPAEAIAQRPDLIKAEDYIKKIGFDVRAAKRDFLPKFTIYGQAGFNAYNNLSHIFQGHTFLSNFGILPSIDIFTGGAKMAHFRFNKLEYEKAGEIYEKTILTSIQELNDSLSAAKLSKNNYLKSSERLDLEKHKYLLNKKKLLIGAKSQLDFLKDEEAVILSERNVIFYKTNYLISTINLYKAAGGVDYTKNSENL</sequence>
<name>A0A9D1K5P0_9BACT</name>
<feature type="signal peptide" evidence="2">
    <location>
        <begin position="1"/>
        <end position="21"/>
    </location>
</feature>
<dbReference type="Pfam" id="PF02321">
    <property type="entry name" value="OEP"/>
    <property type="match status" value="2"/>
</dbReference>
<comment type="caution">
    <text evidence="3">The sequence shown here is derived from an EMBL/GenBank/DDBJ whole genome shotgun (WGS) entry which is preliminary data.</text>
</comment>
<dbReference type="EMBL" id="DVJO01000182">
    <property type="protein sequence ID" value="HIS83619.1"/>
    <property type="molecule type" value="Genomic_DNA"/>
</dbReference>
<reference evidence="3" key="2">
    <citation type="journal article" date="2021" name="PeerJ">
        <title>Extensive microbial diversity within the chicken gut microbiome revealed by metagenomics and culture.</title>
        <authorList>
            <person name="Gilroy R."/>
            <person name="Ravi A."/>
            <person name="Getino M."/>
            <person name="Pursley I."/>
            <person name="Horton D.L."/>
            <person name="Alikhan N.F."/>
            <person name="Baker D."/>
            <person name="Gharbi K."/>
            <person name="Hall N."/>
            <person name="Watson M."/>
            <person name="Adriaenssens E.M."/>
            <person name="Foster-Nyarko E."/>
            <person name="Jarju S."/>
            <person name="Secka A."/>
            <person name="Antonio M."/>
            <person name="Oren A."/>
            <person name="Chaudhuri R.R."/>
            <person name="La Ragione R."/>
            <person name="Hildebrand F."/>
            <person name="Pallen M.J."/>
        </authorList>
    </citation>
    <scope>NUCLEOTIDE SEQUENCE</scope>
    <source>
        <strain evidence="3">CHK152-2994</strain>
    </source>
</reference>
<accession>A0A9D1K5P0</accession>